<reference evidence="1" key="1">
    <citation type="submission" date="2018-01" db="EMBL/GenBank/DDBJ databases">
        <title>An insight into the sialome of Amazonian anophelines.</title>
        <authorList>
            <person name="Ribeiro J.M."/>
            <person name="Scarpassa V."/>
            <person name="Calvo E."/>
        </authorList>
    </citation>
    <scope>NUCLEOTIDE SEQUENCE</scope>
    <source>
        <tissue evidence="1">Salivary glands</tissue>
    </source>
</reference>
<dbReference type="EMBL" id="GGFM01011962">
    <property type="protein sequence ID" value="MBW32713.1"/>
    <property type="molecule type" value="Transcribed_RNA"/>
</dbReference>
<evidence type="ECO:0000313" key="1">
    <source>
        <dbReference type="EMBL" id="MBW32713.1"/>
    </source>
</evidence>
<dbReference type="AlphaFoldDB" id="A0A2M3ZVZ1"/>
<protein>
    <submittedName>
        <fullName evidence="1">Putative secreted peptide</fullName>
    </submittedName>
</protein>
<sequence>MMTMSIWSFDTVHGALPCALGYYGTIDGPKLGYVCQMFSIHEWPLVVVQDKKEVNHHRSLHERQLLQT</sequence>
<accession>A0A2M3ZVZ1</accession>
<organism evidence="1">
    <name type="scientific">Anopheles braziliensis</name>
    <dbReference type="NCBI Taxonomy" id="58242"/>
    <lineage>
        <taxon>Eukaryota</taxon>
        <taxon>Metazoa</taxon>
        <taxon>Ecdysozoa</taxon>
        <taxon>Arthropoda</taxon>
        <taxon>Hexapoda</taxon>
        <taxon>Insecta</taxon>
        <taxon>Pterygota</taxon>
        <taxon>Neoptera</taxon>
        <taxon>Endopterygota</taxon>
        <taxon>Diptera</taxon>
        <taxon>Nematocera</taxon>
        <taxon>Culicoidea</taxon>
        <taxon>Culicidae</taxon>
        <taxon>Anophelinae</taxon>
        <taxon>Anopheles</taxon>
    </lineage>
</organism>
<proteinExistence type="predicted"/>
<name>A0A2M3ZVZ1_9DIPT</name>